<keyword evidence="2" id="KW-1185">Reference proteome</keyword>
<dbReference type="AlphaFoldDB" id="A0A9P7YU68"/>
<evidence type="ECO:0000313" key="1">
    <source>
        <dbReference type="EMBL" id="KAG9240019.1"/>
    </source>
</evidence>
<sequence>MSVVAPGKARSHIDQDNHTGKLISRHRFVRILLFDYENVHGRTFQVGPSYELIFIGACASNQRKIFMWQLQIKKLYCSTYLVLLEWCQPPPNHRIHGSKLGFTIACVPKCYFYFTTVVSQSSHYLILQILPQLHCLLRWYYIRPRTWTEDLTAPPHSTPPSYPTILISDIYLGIFQVSCEHSTTTIPAPGLTIIHHTTKDSL</sequence>
<evidence type="ECO:0000313" key="2">
    <source>
        <dbReference type="Proteomes" id="UP000887226"/>
    </source>
</evidence>
<accession>A0A9P7YU68</accession>
<gene>
    <name evidence="1" type="ORF">BJ878DRAFT_329093</name>
</gene>
<reference evidence="1" key="1">
    <citation type="journal article" date="2021" name="IMA Fungus">
        <title>Genomic characterization of three marine fungi, including Emericellopsis atlantica sp. nov. with signatures of a generalist lifestyle and marine biomass degradation.</title>
        <authorList>
            <person name="Hagestad O.C."/>
            <person name="Hou L."/>
            <person name="Andersen J.H."/>
            <person name="Hansen E.H."/>
            <person name="Altermark B."/>
            <person name="Li C."/>
            <person name="Kuhnert E."/>
            <person name="Cox R.J."/>
            <person name="Crous P.W."/>
            <person name="Spatafora J.W."/>
            <person name="Lail K."/>
            <person name="Amirebrahimi M."/>
            <person name="Lipzen A."/>
            <person name="Pangilinan J."/>
            <person name="Andreopoulos W."/>
            <person name="Hayes R.D."/>
            <person name="Ng V."/>
            <person name="Grigoriev I.V."/>
            <person name="Jackson S.A."/>
            <person name="Sutton T.D.S."/>
            <person name="Dobson A.D.W."/>
            <person name="Rama T."/>
        </authorList>
    </citation>
    <scope>NUCLEOTIDE SEQUENCE</scope>
    <source>
        <strain evidence="1">TRa3180A</strain>
    </source>
</reference>
<protein>
    <submittedName>
        <fullName evidence="1">Uncharacterized protein</fullName>
    </submittedName>
</protein>
<organism evidence="1 2">
    <name type="scientific">Calycina marina</name>
    <dbReference type="NCBI Taxonomy" id="1763456"/>
    <lineage>
        <taxon>Eukaryota</taxon>
        <taxon>Fungi</taxon>
        <taxon>Dikarya</taxon>
        <taxon>Ascomycota</taxon>
        <taxon>Pezizomycotina</taxon>
        <taxon>Leotiomycetes</taxon>
        <taxon>Helotiales</taxon>
        <taxon>Pezizellaceae</taxon>
        <taxon>Calycina</taxon>
    </lineage>
</organism>
<proteinExistence type="predicted"/>
<comment type="caution">
    <text evidence="1">The sequence shown here is derived from an EMBL/GenBank/DDBJ whole genome shotgun (WGS) entry which is preliminary data.</text>
</comment>
<dbReference type="EMBL" id="MU254638">
    <property type="protein sequence ID" value="KAG9240019.1"/>
    <property type="molecule type" value="Genomic_DNA"/>
</dbReference>
<name>A0A9P7YU68_9HELO</name>
<dbReference type="Proteomes" id="UP000887226">
    <property type="component" value="Unassembled WGS sequence"/>
</dbReference>